<accession>A0A561BF18</accession>
<evidence type="ECO:0000313" key="2">
    <source>
        <dbReference type="Proteomes" id="UP000319722"/>
    </source>
</evidence>
<gene>
    <name evidence="1" type="ORF">FB547_10919</name>
</gene>
<reference evidence="1 2" key="1">
    <citation type="submission" date="2019-06" db="EMBL/GenBank/DDBJ databases">
        <title>Sorghum-associated microbial communities from plants grown in Nebraska, USA.</title>
        <authorList>
            <person name="Schachtman D."/>
        </authorList>
    </citation>
    <scope>NUCLEOTIDE SEQUENCE [LARGE SCALE GENOMIC DNA]</scope>
    <source>
        <strain evidence="1 2">T529</strain>
    </source>
</reference>
<protein>
    <submittedName>
        <fullName evidence="1">Uncharacterized protein</fullName>
    </submittedName>
</protein>
<evidence type="ECO:0000313" key="1">
    <source>
        <dbReference type="EMBL" id="TWD77485.1"/>
    </source>
</evidence>
<proteinExistence type="predicted"/>
<dbReference type="EMBL" id="VIVL01000009">
    <property type="protein sequence ID" value="TWD77485.1"/>
    <property type="molecule type" value="Genomic_DNA"/>
</dbReference>
<dbReference type="AlphaFoldDB" id="A0A561BF18"/>
<dbReference type="Proteomes" id="UP000319722">
    <property type="component" value="Unassembled WGS sequence"/>
</dbReference>
<sequence>MQALSPALTPWRPLFWEPVAGTGERIMVGVLHRYGGRWSSARIIRDDVLDSLYGASSAAARRLIDYGLGLYQAAAATVDGAESLNVSLGGLHPGPLRETSASSAADLLRTAALLYSSLANLDKLDDADEADAPQNEEVNRRFSTEVRDTVALRRPDLLRYFGRPSTLIEGGQPVRFGFLSPKIVMHFVVLHPVRQNPSVRDARARIFELQRAREISGIVQAALIAAVPRPDDATLGSKQRDQLGINRKEIEDEVDAMHMQWYAVHTALEGADRVIEVASA</sequence>
<organism evidence="1 2">
    <name type="scientific">Variovorax beijingensis</name>
    <dbReference type="NCBI Taxonomy" id="2496117"/>
    <lineage>
        <taxon>Bacteria</taxon>
        <taxon>Pseudomonadati</taxon>
        <taxon>Pseudomonadota</taxon>
        <taxon>Betaproteobacteria</taxon>
        <taxon>Burkholderiales</taxon>
        <taxon>Comamonadaceae</taxon>
        <taxon>Variovorax</taxon>
    </lineage>
</organism>
<name>A0A561BF18_9BURK</name>
<comment type="caution">
    <text evidence="1">The sequence shown here is derived from an EMBL/GenBank/DDBJ whole genome shotgun (WGS) entry which is preliminary data.</text>
</comment>